<sequence>TKMMFYFSSSFSTNKTEIVGKNRRKFQKIVFWSFLFFCFLPEDRQDSEKGNGVTQIYC</sequence>
<organism evidence="1 2">
    <name type="scientific">Phocaeicola coprophilus DSM 18228 = JCM 13818</name>
    <dbReference type="NCBI Taxonomy" id="547042"/>
    <lineage>
        <taxon>Bacteria</taxon>
        <taxon>Pseudomonadati</taxon>
        <taxon>Bacteroidota</taxon>
        <taxon>Bacteroidia</taxon>
        <taxon>Bacteroidales</taxon>
        <taxon>Bacteroidaceae</taxon>
        <taxon>Phocaeicola</taxon>
    </lineage>
</organism>
<dbReference type="Proteomes" id="UP000014073">
    <property type="component" value="Unassembled WGS sequence"/>
</dbReference>
<dbReference type="AlphaFoldDB" id="S0FEW4"/>
<dbReference type="HOGENOM" id="CLU_2983403_0_0_10"/>
<keyword evidence="2" id="KW-1185">Reference proteome</keyword>
<dbReference type="EMBL" id="ACBW01000268">
    <property type="protein sequence ID" value="EEF78356.1"/>
    <property type="molecule type" value="Genomic_DNA"/>
</dbReference>
<protein>
    <submittedName>
        <fullName evidence="1">Uncharacterized protein</fullName>
    </submittedName>
</protein>
<proteinExistence type="predicted"/>
<evidence type="ECO:0000313" key="1">
    <source>
        <dbReference type="EMBL" id="EEF78356.1"/>
    </source>
</evidence>
<evidence type="ECO:0000313" key="2">
    <source>
        <dbReference type="Proteomes" id="UP000014073"/>
    </source>
</evidence>
<name>S0FEW4_9BACT</name>
<comment type="caution">
    <text evidence="1">The sequence shown here is derived from an EMBL/GenBank/DDBJ whole genome shotgun (WGS) entry which is preliminary data.</text>
</comment>
<reference evidence="1 2" key="1">
    <citation type="submission" date="2008-12" db="EMBL/GenBank/DDBJ databases">
        <authorList>
            <person name="Fulton L."/>
            <person name="Clifton S."/>
            <person name="Fulton B."/>
            <person name="Xu J."/>
            <person name="Minx P."/>
            <person name="Pepin K.H."/>
            <person name="Johnson M."/>
            <person name="Bhonagiri V."/>
            <person name="Nash W.E."/>
            <person name="Mardis E.R."/>
            <person name="Wilson R.K."/>
        </authorList>
    </citation>
    <scope>NUCLEOTIDE SEQUENCE [LARGE SCALE GENOMIC DNA]</scope>
    <source>
        <strain evidence="1 2">DSM 18228</strain>
    </source>
</reference>
<gene>
    <name evidence="1" type="ORF">BACCOPRO_03883</name>
</gene>
<feature type="non-terminal residue" evidence="1">
    <location>
        <position position="1"/>
    </location>
</feature>
<accession>S0FEW4</accession>